<accession>A0AAV9SR33</accession>
<name>A0AAV9SR33_9TELE</name>
<protein>
    <submittedName>
        <fullName evidence="2">Uncharacterized protein</fullName>
    </submittedName>
</protein>
<gene>
    <name evidence="2" type="ORF">CRENBAI_006745</name>
</gene>
<evidence type="ECO:0000313" key="2">
    <source>
        <dbReference type="EMBL" id="KAK5623736.1"/>
    </source>
</evidence>
<feature type="region of interest" description="Disordered" evidence="1">
    <location>
        <begin position="31"/>
        <end position="56"/>
    </location>
</feature>
<comment type="caution">
    <text evidence="2">The sequence shown here is derived from an EMBL/GenBank/DDBJ whole genome shotgun (WGS) entry which is preliminary data.</text>
</comment>
<keyword evidence="3" id="KW-1185">Reference proteome</keyword>
<dbReference type="AlphaFoldDB" id="A0AAV9SR33"/>
<evidence type="ECO:0000313" key="3">
    <source>
        <dbReference type="Proteomes" id="UP001311232"/>
    </source>
</evidence>
<dbReference type="EMBL" id="JAHHUM010000016">
    <property type="protein sequence ID" value="KAK5623736.1"/>
    <property type="molecule type" value="Genomic_DNA"/>
</dbReference>
<sequence length="110" mass="12065">MPAELISRIQDRCVKEDSAPATLKAFEFQLKGKPLPEPETPQEAQLGEADDPETDDPHMCGCANCSFCIETIERGEKSRSCSLLSPGMPVDKFCLIKTSMREVTMSGLLS</sequence>
<dbReference type="Proteomes" id="UP001311232">
    <property type="component" value="Unassembled WGS sequence"/>
</dbReference>
<organism evidence="2 3">
    <name type="scientific">Crenichthys baileyi</name>
    <name type="common">White River springfish</name>
    <dbReference type="NCBI Taxonomy" id="28760"/>
    <lineage>
        <taxon>Eukaryota</taxon>
        <taxon>Metazoa</taxon>
        <taxon>Chordata</taxon>
        <taxon>Craniata</taxon>
        <taxon>Vertebrata</taxon>
        <taxon>Euteleostomi</taxon>
        <taxon>Actinopterygii</taxon>
        <taxon>Neopterygii</taxon>
        <taxon>Teleostei</taxon>
        <taxon>Neoteleostei</taxon>
        <taxon>Acanthomorphata</taxon>
        <taxon>Ovalentaria</taxon>
        <taxon>Atherinomorphae</taxon>
        <taxon>Cyprinodontiformes</taxon>
        <taxon>Goodeidae</taxon>
        <taxon>Crenichthys</taxon>
    </lineage>
</organism>
<proteinExistence type="predicted"/>
<reference evidence="2 3" key="1">
    <citation type="submission" date="2021-06" db="EMBL/GenBank/DDBJ databases">
        <authorList>
            <person name="Palmer J.M."/>
        </authorList>
    </citation>
    <scope>NUCLEOTIDE SEQUENCE [LARGE SCALE GENOMIC DNA]</scope>
    <source>
        <strain evidence="2 3">MEX-2019</strain>
        <tissue evidence="2">Muscle</tissue>
    </source>
</reference>
<evidence type="ECO:0000256" key="1">
    <source>
        <dbReference type="SAM" id="MobiDB-lite"/>
    </source>
</evidence>